<dbReference type="CDD" id="cd04481">
    <property type="entry name" value="RPA1_DBD_B_like"/>
    <property type="match status" value="1"/>
</dbReference>
<dbReference type="Pfam" id="PF02721">
    <property type="entry name" value="DUF223"/>
    <property type="match status" value="1"/>
</dbReference>
<evidence type="ECO:0000259" key="1">
    <source>
        <dbReference type="Pfam" id="PF02721"/>
    </source>
</evidence>
<dbReference type="SUPFAM" id="SSF50249">
    <property type="entry name" value="Nucleic acid-binding proteins"/>
    <property type="match status" value="1"/>
</dbReference>
<dbReference type="OrthoDB" id="1303206at2759"/>
<dbReference type="InterPro" id="IPR003871">
    <property type="entry name" value="RFA1B/D_OB_1st"/>
</dbReference>
<name>A0A6D2J6P2_9BRAS</name>
<dbReference type="InterPro" id="IPR012340">
    <property type="entry name" value="NA-bd_OB-fold"/>
</dbReference>
<reference evidence="2" key="1">
    <citation type="submission" date="2020-01" db="EMBL/GenBank/DDBJ databases">
        <authorList>
            <person name="Mishra B."/>
        </authorList>
    </citation>
    <scope>NUCLEOTIDE SEQUENCE [LARGE SCALE GENOMIC DNA]</scope>
</reference>
<dbReference type="Proteomes" id="UP000467841">
    <property type="component" value="Unassembled WGS sequence"/>
</dbReference>
<organism evidence="2 3">
    <name type="scientific">Microthlaspi erraticum</name>
    <dbReference type="NCBI Taxonomy" id="1685480"/>
    <lineage>
        <taxon>Eukaryota</taxon>
        <taxon>Viridiplantae</taxon>
        <taxon>Streptophyta</taxon>
        <taxon>Embryophyta</taxon>
        <taxon>Tracheophyta</taxon>
        <taxon>Spermatophyta</taxon>
        <taxon>Magnoliopsida</taxon>
        <taxon>eudicotyledons</taxon>
        <taxon>Gunneridae</taxon>
        <taxon>Pentapetalae</taxon>
        <taxon>rosids</taxon>
        <taxon>malvids</taxon>
        <taxon>Brassicales</taxon>
        <taxon>Brassicaceae</taxon>
        <taxon>Coluteocarpeae</taxon>
        <taxon>Microthlaspi</taxon>
    </lineage>
</organism>
<protein>
    <recommendedName>
        <fullName evidence="1">Replication protein A 70 kDa DNA-binding subunit B/D first OB fold domain-containing protein</fullName>
    </recommendedName>
</protein>
<proteinExistence type="predicted"/>
<dbReference type="EMBL" id="CACVBM020001158">
    <property type="protein sequence ID" value="CAA7035445.1"/>
    <property type="molecule type" value="Genomic_DNA"/>
</dbReference>
<accession>A0A6D2J6P2</accession>
<feature type="domain" description="Replication protein A 70 kDa DNA-binding subunit B/D first OB fold" evidence="1">
    <location>
        <begin position="8"/>
        <end position="109"/>
    </location>
</feature>
<keyword evidence="3" id="KW-1185">Reference proteome</keyword>
<dbReference type="Gene3D" id="2.40.50.140">
    <property type="entry name" value="Nucleic acid-binding proteins"/>
    <property type="match status" value="2"/>
</dbReference>
<evidence type="ECO:0000313" key="2">
    <source>
        <dbReference type="EMBL" id="CAA7035445.1"/>
    </source>
</evidence>
<sequence>MAAAVHRDLSDLIPWEENPSIIWIKVFRRTDDLDVDGLRGLNFIFVDKHGKKINARTSYRSRDQFRFSLTEGEWREISRFKITCDNWNRSDYKIANHRYMIMLNNDTKLWPLEPLSDHHFFEFTQFEDVTNGNHDECFSLDLIGTISYMGKLSPHPKTLEERRCILFHLKNERNVELYCIACDNFAEDLNENWKSMNRRNVIAVLGEWRITRSKGK</sequence>
<dbReference type="AlphaFoldDB" id="A0A6D2J6P2"/>
<evidence type="ECO:0000313" key="3">
    <source>
        <dbReference type="Proteomes" id="UP000467841"/>
    </source>
</evidence>
<comment type="caution">
    <text evidence="2">The sequence shown here is derived from an EMBL/GenBank/DDBJ whole genome shotgun (WGS) entry which is preliminary data.</text>
</comment>
<gene>
    <name evidence="2" type="ORF">MERR_LOCUS22680</name>
</gene>